<proteinExistence type="predicted"/>
<protein>
    <submittedName>
        <fullName evidence="1">Uncharacterized protein</fullName>
    </submittedName>
</protein>
<dbReference type="Proteomes" id="UP000055048">
    <property type="component" value="Unassembled WGS sequence"/>
</dbReference>
<evidence type="ECO:0000313" key="2">
    <source>
        <dbReference type="Proteomes" id="UP000055048"/>
    </source>
</evidence>
<reference evidence="1 2" key="1">
    <citation type="submission" date="2015-01" db="EMBL/GenBank/DDBJ databases">
        <title>Evolution of Trichinella species and genotypes.</title>
        <authorList>
            <person name="Korhonen P.K."/>
            <person name="Edoardo P."/>
            <person name="Giuseppe L.R."/>
            <person name="Gasser R.B."/>
        </authorList>
    </citation>
    <scope>NUCLEOTIDE SEQUENCE [LARGE SCALE GENOMIC DNA]</scope>
    <source>
        <strain evidence="1">ISS417</strain>
    </source>
</reference>
<keyword evidence="2" id="KW-1185">Reference proteome</keyword>
<dbReference type="AlphaFoldDB" id="A0A0V0SVV1"/>
<accession>A0A0V0SVV1</accession>
<sequence>MSSAICSTRRPCFRFFFSSLFISIMVTERRK</sequence>
<dbReference type="EMBL" id="JYDJ01002394">
    <property type="protein sequence ID" value="KRX30519.1"/>
    <property type="molecule type" value="Genomic_DNA"/>
</dbReference>
<organism evidence="1 2">
    <name type="scientific">Trichinella murrelli</name>
    <dbReference type="NCBI Taxonomy" id="144512"/>
    <lineage>
        <taxon>Eukaryota</taxon>
        <taxon>Metazoa</taxon>
        <taxon>Ecdysozoa</taxon>
        <taxon>Nematoda</taxon>
        <taxon>Enoplea</taxon>
        <taxon>Dorylaimia</taxon>
        <taxon>Trichinellida</taxon>
        <taxon>Trichinellidae</taxon>
        <taxon>Trichinella</taxon>
    </lineage>
</organism>
<comment type="caution">
    <text evidence="1">The sequence shown here is derived from an EMBL/GenBank/DDBJ whole genome shotgun (WGS) entry which is preliminary data.</text>
</comment>
<evidence type="ECO:0000313" key="1">
    <source>
        <dbReference type="EMBL" id="KRX30519.1"/>
    </source>
</evidence>
<name>A0A0V0SVV1_9BILA</name>
<gene>
    <name evidence="1" type="ORF">T05_7556</name>
</gene>